<dbReference type="SMART" id="SM00181">
    <property type="entry name" value="EGF"/>
    <property type="match status" value="3"/>
</dbReference>
<dbReference type="SUPFAM" id="SSF57196">
    <property type="entry name" value="EGF/Laminin"/>
    <property type="match status" value="2"/>
</dbReference>
<dbReference type="Proteomes" id="UP000319801">
    <property type="component" value="Unassembled WGS sequence"/>
</dbReference>
<dbReference type="SUPFAM" id="SSF57603">
    <property type="entry name" value="FnI-like domain"/>
    <property type="match status" value="1"/>
</dbReference>
<comment type="caution">
    <text evidence="4">Lacks conserved residue(s) required for the propagation of feature annotation.</text>
</comment>
<dbReference type="InterPro" id="IPR001007">
    <property type="entry name" value="VWF_dom"/>
</dbReference>
<dbReference type="PANTHER" id="PTHR24042:SF2">
    <property type="entry name" value="PROTEIN KINASE C-BINDING PROTEIN NELL1"/>
    <property type="match status" value="1"/>
</dbReference>
<dbReference type="PANTHER" id="PTHR24042">
    <property type="entry name" value="NEL HOMOLOG"/>
    <property type="match status" value="1"/>
</dbReference>
<dbReference type="GO" id="GO:0016301">
    <property type="term" value="F:kinase activity"/>
    <property type="evidence" value="ECO:0007669"/>
    <property type="project" value="UniProtKB-KW"/>
</dbReference>
<comment type="caution">
    <text evidence="7">The sequence shown here is derived from an EMBL/GenBank/DDBJ whole genome shotgun (WGS) entry which is preliminary data.</text>
</comment>
<feature type="domain" description="EGF-like" evidence="5">
    <location>
        <begin position="235"/>
        <end position="265"/>
    </location>
</feature>
<feature type="domain" description="VWFC" evidence="6">
    <location>
        <begin position="31"/>
        <end position="92"/>
    </location>
</feature>
<dbReference type="GO" id="GO:0005615">
    <property type="term" value="C:extracellular space"/>
    <property type="evidence" value="ECO:0007669"/>
    <property type="project" value="TreeGrafter"/>
</dbReference>
<dbReference type="InterPro" id="IPR001881">
    <property type="entry name" value="EGF-like_Ca-bd_dom"/>
</dbReference>
<dbReference type="GO" id="GO:0045667">
    <property type="term" value="P:regulation of osteoblast differentiation"/>
    <property type="evidence" value="ECO:0007669"/>
    <property type="project" value="TreeGrafter"/>
</dbReference>
<dbReference type="PROSITE" id="PS50184">
    <property type="entry name" value="VWFC_2"/>
    <property type="match status" value="1"/>
</dbReference>
<dbReference type="GO" id="GO:0005509">
    <property type="term" value="F:calcium ion binding"/>
    <property type="evidence" value="ECO:0007669"/>
    <property type="project" value="InterPro"/>
</dbReference>
<organism evidence="7 8">
    <name type="scientific">Bagarius yarrelli</name>
    <name type="common">Goonch</name>
    <name type="synonym">Bagrus yarrelli</name>
    <dbReference type="NCBI Taxonomy" id="175774"/>
    <lineage>
        <taxon>Eukaryota</taxon>
        <taxon>Metazoa</taxon>
        <taxon>Chordata</taxon>
        <taxon>Craniata</taxon>
        <taxon>Vertebrata</taxon>
        <taxon>Euteleostomi</taxon>
        <taxon>Actinopterygii</taxon>
        <taxon>Neopterygii</taxon>
        <taxon>Teleostei</taxon>
        <taxon>Ostariophysi</taxon>
        <taxon>Siluriformes</taxon>
        <taxon>Sisoridae</taxon>
        <taxon>Sisorinae</taxon>
        <taxon>Bagarius</taxon>
    </lineage>
</organism>
<dbReference type="Pfam" id="PF12947">
    <property type="entry name" value="EGF_3"/>
    <property type="match status" value="1"/>
</dbReference>
<dbReference type="SMART" id="SM00214">
    <property type="entry name" value="VWC"/>
    <property type="match status" value="2"/>
</dbReference>
<dbReference type="InterPro" id="IPR051586">
    <property type="entry name" value="PKC-binding_NELL"/>
</dbReference>
<sequence length="320" mass="34497">MDLQELLTKMTLKLNFAESRLSQLESCHCERTCSVGNVVYRDKESWTEPDNCRTCTCRNGTVACRKIFCPPVNCSEDSLPVHFNGTCCKKCRSKCSFLGRDLSEGQRVFLQSCKECKNGVMEPVNESCPSLNCTINQRILPENRCCNVCRGHDFCAEEVLCGENSVCKNHDDKAECECESGYVPIQGDSTYCEERDECVDSQSVCDENAVCTSSVHGHLCNCKPGFIGNGTICTAVCQDACLNGGTCASPDTCSCPSGFTGRLCETGSHSISMVPPSPCAGVVTGASERWLCTPLPASAGSGCSRAASESKAGCLQKQFS</sequence>
<protein>
    <submittedName>
        <fullName evidence="7">Protein kinase C-binding protein NELL1</fullName>
    </submittedName>
</protein>
<evidence type="ECO:0000256" key="3">
    <source>
        <dbReference type="ARBA" id="ARBA00023180"/>
    </source>
</evidence>
<proteinExistence type="predicted"/>
<evidence type="ECO:0000313" key="7">
    <source>
        <dbReference type="EMBL" id="TSM20279.1"/>
    </source>
</evidence>
<evidence type="ECO:0000256" key="2">
    <source>
        <dbReference type="ARBA" id="ARBA00023157"/>
    </source>
</evidence>
<keyword evidence="3" id="KW-0325">Glycoprotein</keyword>
<dbReference type="Gene3D" id="2.10.70.10">
    <property type="entry name" value="Complement Module, domain 1"/>
    <property type="match status" value="1"/>
</dbReference>
<keyword evidence="7" id="KW-0418">Kinase</keyword>
<evidence type="ECO:0000256" key="4">
    <source>
        <dbReference type="PROSITE-ProRule" id="PRU00076"/>
    </source>
</evidence>
<dbReference type="GO" id="GO:0008201">
    <property type="term" value="F:heparin binding"/>
    <property type="evidence" value="ECO:0007669"/>
    <property type="project" value="TreeGrafter"/>
</dbReference>
<feature type="disulfide bond" evidence="4">
    <location>
        <begin position="255"/>
        <end position="264"/>
    </location>
</feature>
<evidence type="ECO:0000259" key="5">
    <source>
        <dbReference type="PROSITE" id="PS50026"/>
    </source>
</evidence>
<name>A0A556U335_BAGYA</name>
<feature type="domain" description="EGF-like" evidence="5">
    <location>
        <begin position="194"/>
        <end position="234"/>
    </location>
</feature>
<keyword evidence="2 4" id="KW-1015">Disulfide bond</keyword>
<reference evidence="7 8" key="1">
    <citation type="journal article" date="2019" name="Genome Biol. Evol.">
        <title>Whole-Genome Sequencing of the Giant Devil Catfish, Bagarius yarrelli.</title>
        <authorList>
            <person name="Jiang W."/>
            <person name="Lv Y."/>
            <person name="Cheng L."/>
            <person name="Yang K."/>
            <person name="Chao B."/>
            <person name="Wang X."/>
            <person name="Li Y."/>
            <person name="Pan X."/>
            <person name="You X."/>
            <person name="Zhang Y."/>
            <person name="Yang J."/>
            <person name="Li J."/>
            <person name="Zhang X."/>
            <person name="Liu S."/>
            <person name="Sun C."/>
            <person name="Yang J."/>
            <person name="Shi Q."/>
        </authorList>
    </citation>
    <scope>NUCLEOTIDE SEQUENCE [LARGE SCALE GENOMIC DNA]</scope>
    <source>
        <strain evidence="7">JWS20170419001</strain>
        <tissue evidence="7">Muscle</tissue>
    </source>
</reference>
<feature type="disulfide bond" evidence="4">
    <location>
        <begin position="237"/>
        <end position="247"/>
    </location>
</feature>
<keyword evidence="7" id="KW-0808">Transferase</keyword>
<dbReference type="EMBL" id="VCAZ01000042">
    <property type="protein sequence ID" value="TSM20279.1"/>
    <property type="molecule type" value="Genomic_DNA"/>
</dbReference>
<dbReference type="InterPro" id="IPR000742">
    <property type="entry name" value="EGF"/>
</dbReference>
<dbReference type="PROSITE" id="PS01186">
    <property type="entry name" value="EGF_2"/>
    <property type="match status" value="2"/>
</dbReference>
<dbReference type="InterPro" id="IPR024731">
    <property type="entry name" value="NELL2-like_EGF"/>
</dbReference>
<keyword evidence="8" id="KW-1185">Reference proteome</keyword>
<dbReference type="OrthoDB" id="6516201at2759"/>
<dbReference type="GO" id="GO:0005080">
    <property type="term" value="F:protein kinase C binding"/>
    <property type="evidence" value="ECO:0007669"/>
    <property type="project" value="TreeGrafter"/>
</dbReference>
<gene>
    <name evidence="7" type="ORF">Baya_7866</name>
</gene>
<dbReference type="PROSITE" id="PS50026">
    <property type="entry name" value="EGF_3"/>
    <property type="match status" value="2"/>
</dbReference>
<evidence type="ECO:0000256" key="1">
    <source>
        <dbReference type="ARBA" id="ARBA00022536"/>
    </source>
</evidence>
<dbReference type="Pfam" id="PF00093">
    <property type="entry name" value="VWC"/>
    <property type="match status" value="1"/>
</dbReference>
<keyword evidence="1 4" id="KW-0245">EGF-like domain</keyword>
<dbReference type="PROSITE" id="PS01208">
    <property type="entry name" value="VWFC_1"/>
    <property type="match status" value="1"/>
</dbReference>
<dbReference type="SMART" id="SM00179">
    <property type="entry name" value="EGF_CA"/>
    <property type="match status" value="2"/>
</dbReference>
<dbReference type="Gene3D" id="2.10.25.10">
    <property type="entry name" value="Laminin"/>
    <property type="match status" value="3"/>
</dbReference>
<dbReference type="GO" id="GO:0045778">
    <property type="term" value="P:positive regulation of ossification"/>
    <property type="evidence" value="ECO:0007669"/>
    <property type="project" value="TreeGrafter"/>
</dbReference>
<accession>A0A556U335</accession>
<dbReference type="GO" id="GO:0005737">
    <property type="term" value="C:cytoplasm"/>
    <property type="evidence" value="ECO:0007669"/>
    <property type="project" value="TreeGrafter"/>
</dbReference>
<evidence type="ECO:0000259" key="6">
    <source>
        <dbReference type="PROSITE" id="PS50184"/>
    </source>
</evidence>
<dbReference type="PROSITE" id="PS00022">
    <property type="entry name" value="EGF_1"/>
    <property type="match status" value="1"/>
</dbReference>
<dbReference type="AlphaFoldDB" id="A0A556U335"/>
<evidence type="ECO:0000313" key="8">
    <source>
        <dbReference type="Proteomes" id="UP000319801"/>
    </source>
</evidence>